<dbReference type="Gene3D" id="3.40.50.720">
    <property type="entry name" value="NAD(P)-binding Rossmann-like Domain"/>
    <property type="match status" value="1"/>
</dbReference>
<protein>
    <recommendedName>
        <fullName evidence="2">NADH dehydrogenase [ubiquinone] 1 alpha subcomplex subunit 9, mitochondrial</fullName>
    </recommendedName>
    <alternativeName>
        <fullName evidence="4">Complex I-39kD</fullName>
    </alternativeName>
    <alternativeName>
        <fullName evidence="3">NADH-ubiquinone oxidoreductase 39 kDa subunit</fullName>
    </alternativeName>
</protein>
<accession>A0AA35W1P4</accession>
<dbReference type="PANTHER" id="PTHR12126:SF11">
    <property type="entry name" value="NADH DEHYDROGENASE [UBIQUINONE] 1 ALPHA SUBCOMPLEX SUBUNIT 9, MITOCHONDRIAL"/>
    <property type="match status" value="1"/>
</dbReference>
<comment type="similarity">
    <text evidence="1">Belongs to the complex I NDUFA9 subunit family.</text>
</comment>
<dbReference type="EMBL" id="CASHTH010000514">
    <property type="protein sequence ID" value="CAI8003289.1"/>
    <property type="molecule type" value="Genomic_DNA"/>
</dbReference>
<evidence type="ECO:0000256" key="5">
    <source>
        <dbReference type="ARBA" id="ARBA00046455"/>
    </source>
</evidence>
<comment type="subunit">
    <text evidence="5">Complex I is composed of 45 different subunits. This a component of the hydrophobic protein fraction. Interacts with BLOC1S1. Interacts with SLC2A4. Interacts with CLOCK. Interacts with RAB5IF.</text>
</comment>
<proteinExistence type="inferred from homology"/>
<gene>
    <name evidence="7" type="ORF">GBAR_LOCUS3606</name>
</gene>
<comment type="caution">
    <text evidence="7">The sequence shown here is derived from an EMBL/GenBank/DDBJ whole genome shotgun (WGS) entry which is preliminary data.</text>
</comment>
<dbReference type="InterPro" id="IPR036291">
    <property type="entry name" value="NAD(P)-bd_dom_sf"/>
</dbReference>
<evidence type="ECO:0000259" key="6">
    <source>
        <dbReference type="Pfam" id="PF01370"/>
    </source>
</evidence>
<dbReference type="InterPro" id="IPR001509">
    <property type="entry name" value="Epimerase_deHydtase"/>
</dbReference>
<dbReference type="CDD" id="cd05271">
    <property type="entry name" value="NDUFA9_like_SDR_a"/>
    <property type="match status" value="1"/>
</dbReference>
<evidence type="ECO:0000313" key="8">
    <source>
        <dbReference type="Proteomes" id="UP001174909"/>
    </source>
</evidence>
<evidence type="ECO:0000256" key="4">
    <source>
        <dbReference type="ARBA" id="ARBA00043145"/>
    </source>
</evidence>
<dbReference type="Proteomes" id="UP001174909">
    <property type="component" value="Unassembled WGS sequence"/>
</dbReference>
<dbReference type="PANTHER" id="PTHR12126">
    <property type="entry name" value="NADH-UBIQUINONE OXIDOREDUCTASE 39 KDA SUBUNIT-RELATED"/>
    <property type="match status" value="1"/>
</dbReference>
<dbReference type="GO" id="GO:0044877">
    <property type="term" value="F:protein-containing complex binding"/>
    <property type="evidence" value="ECO:0007669"/>
    <property type="project" value="TreeGrafter"/>
</dbReference>
<dbReference type="Pfam" id="PF01370">
    <property type="entry name" value="Epimerase"/>
    <property type="match status" value="1"/>
</dbReference>
<evidence type="ECO:0000313" key="7">
    <source>
        <dbReference type="EMBL" id="CAI8003289.1"/>
    </source>
</evidence>
<reference evidence="7" key="1">
    <citation type="submission" date="2023-03" db="EMBL/GenBank/DDBJ databases">
        <authorList>
            <person name="Steffen K."/>
            <person name="Cardenas P."/>
        </authorList>
    </citation>
    <scope>NUCLEOTIDE SEQUENCE</scope>
</reference>
<dbReference type="AlphaFoldDB" id="A0AA35W1P4"/>
<organism evidence="7 8">
    <name type="scientific">Geodia barretti</name>
    <name type="common">Barrett's horny sponge</name>
    <dbReference type="NCBI Taxonomy" id="519541"/>
    <lineage>
        <taxon>Eukaryota</taxon>
        <taxon>Metazoa</taxon>
        <taxon>Porifera</taxon>
        <taxon>Demospongiae</taxon>
        <taxon>Heteroscleromorpha</taxon>
        <taxon>Tetractinellida</taxon>
        <taxon>Astrophorina</taxon>
        <taxon>Geodiidae</taxon>
        <taxon>Geodia</taxon>
    </lineage>
</organism>
<evidence type="ECO:0000256" key="1">
    <source>
        <dbReference type="ARBA" id="ARBA00038501"/>
    </source>
</evidence>
<feature type="domain" description="NAD-dependent epimerase/dehydratase" evidence="6">
    <location>
        <begin position="3"/>
        <end position="208"/>
    </location>
</feature>
<sequence length="312" mass="33639">MTVLVTGATGLLGRRVVQQLLETNHEVRVMVRRPGSERALATPPTDVCYGDVSNPDALAEACRDATAVIHLVAVIRGGPRQFDDVNRQGTANVVEAAKAAGSVKRFIHVSALGAANTPRLQYLHSKWQGEQAVAGSGLPHVILRPSLIFGPGDEFTTAVAALVRTMPLVPVIGSGNNRLQPIHVDDVARCILLSVSGNARGNRTIEIGGPEQLSYNEIVGVVARTLGKKRRRVNVPLWKVRLPVTIMEKLTPRAPINRAMLQLVTLRNVAEPGSVERHFGFRPRPLYGNIDHVRSMTAGQAIRINLGLSTGS</sequence>
<dbReference type="InterPro" id="IPR051207">
    <property type="entry name" value="ComplexI_NDUFA9_subunit"/>
</dbReference>
<keyword evidence="8" id="KW-1185">Reference proteome</keyword>
<name>A0AA35W1P4_GEOBA</name>
<evidence type="ECO:0000256" key="3">
    <source>
        <dbReference type="ARBA" id="ARBA00042000"/>
    </source>
</evidence>
<evidence type="ECO:0000256" key="2">
    <source>
        <dbReference type="ARBA" id="ARBA00040720"/>
    </source>
</evidence>
<dbReference type="SUPFAM" id="SSF51735">
    <property type="entry name" value="NAD(P)-binding Rossmann-fold domains"/>
    <property type="match status" value="1"/>
</dbReference>